<dbReference type="HAMAP" id="MF_00001">
    <property type="entry name" value="Asp_carb_tr"/>
    <property type="match status" value="1"/>
</dbReference>
<dbReference type="InterPro" id="IPR002347">
    <property type="entry name" value="SDR_fam"/>
</dbReference>
<dbReference type="SUPFAM" id="SSF52317">
    <property type="entry name" value="Class I glutamine amidotransferase-like"/>
    <property type="match status" value="1"/>
</dbReference>
<dbReference type="InterPro" id="IPR036291">
    <property type="entry name" value="NAD(P)-bd_dom_sf"/>
</dbReference>
<dbReference type="GO" id="GO:0004359">
    <property type="term" value="F:glutaminase activity"/>
    <property type="evidence" value="ECO:0007669"/>
    <property type="project" value="UniProtKB-EC"/>
</dbReference>
<keyword evidence="30" id="KW-1133">Transmembrane helix</keyword>
<feature type="domain" description="ATP-grasp" evidence="31">
    <location>
        <begin position="691"/>
        <end position="883"/>
    </location>
</feature>
<dbReference type="InterPro" id="IPR002195">
    <property type="entry name" value="Dihydroorotase_CS"/>
</dbReference>
<dbReference type="Pfam" id="PF25596">
    <property type="entry name" value="CPSase_L_D1"/>
    <property type="match status" value="2"/>
</dbReference>
<dbReference type="SMART" id="SM00851">
    <property type="entry name" value="MGS"/>
    <property type="match status" value="1"/>
</dbReference>
<dbReference type="HAMAP" id="MF_01209">
    <property type="entry name" value="CPSase_S_chain"/>
    <property type="match status" value="1"/>
</dbReference>
<comment type="cofactor">
    <cofactor evidence="1">
        <name>Zn(2+)</name>
        <dbReference type="ChEBI" id="CHEBI:29105"/>
    </cofactor>
</comment>
<evidence type="ECO:0000256" key="5">
    <source>
        <dbReference type="ARBA" id="ARBA00004880"/>
    </source>
</evidence>
<keyword evidence="30" id="KW-0472">Membrane</keyword>
<keyword evidence="15 28" id="KW-0067">ATP-binding</keyword>
<dbReference type="GO" id="GO:0004151">
    <property type="term" value="F:dihydroorotase activity"/>
    <property type="evidence" value="ECO:0007669"/>
    <property type="project" value="UniProtKB-EC"/>
</dbReference>
<comment type="catalytic activity">
    <reaction evidence="26">
        <text>L-glutamine + H2O = L-glutamate + NH4(+)</text>
        <dbReference type="Rhea" id="RHEA:15889"/>
        <dbReference type="ChEBI" id="CHEBI:15377"/>
        <dbReference type="ChEBI" id="CHEBI:28938"/>
        <dbReference type="ChEBI" id="CHEBI:29985"/>
        <dbReference type="ChEBI" id="CHEBI:58359"/>
        <dbReference type="EC" id="3.5.1.2"/>
    </reaction>
</comment>
<feature type="transmembrane region" description="Helical" evidence="30">
    <location>
        <begin position="12"/>
        <end position="34"/>
    </location>
</feature>
<dbReference type="InterPro" id="IPR005483">
    <property type="entry name" value="CPSase_dom"/>
</dbReference>
<keyword evidence="14" id="KW-0862">Zinc</keyword>
<name>A0A9Q1HZS2_CONCO</name>
<dbReference type="NCBIfam" id="TIGR01369">
    <property type="entry name" value="CPSaseII_lrg"/>
    <property type="match status" value="1"/>
</dbReference>
<keyword evidence="34" id="KW-1185">Reference proteome</keyword>
<evidence type="ECO:0000256" key="20">
    <source>
        <dbReference type="ARBA" id="ARBA00043984"/>
    </source>
</evidence>
<keyword evidence="10" id="KW-0479">Metal-binding</keyword>
<evidence type="ECO:0000256" key="16">
    <source>
        <dbReference type="ARBA" id="ARBA00022975"/>
    </source>
</evidence>
<dbReference type="NCBIfam" id="NF009455">
    <property type="entry name" value="PRK12815.1"/>
    <property type="match status" value="1"/>
</dbReference>
<dbReference type="NCBIfam" id="TIGR01368">
    <property type="entry name" value="CPSaseIIsmall"/>
    <property type="match status" value="1"/>
</dbReference>
<dbReference type="PROSITE" id="PS50975">
    <property type="entry name" value="ATP_GRASP"/>
    <property type="match status" value="2"/>
</dbReference>
<dbReference type="PROSITE" id="PS00097">
    <property type="entry name" value="CARBAMOYLTRANSFERASE"/>
    <property type="match status" value="1"/>
</dbReference>
<evidence type="ECO:0000256" key="9">
    <source>
        <dbReference type="ARBA" id="ARBA00022679"/>
    </source>
</evidence>
<evidence type="ECO:0000256" key="26">
    <source>
        <dbReference type="ARBA" id="ARBA00049534"/>
    </source>
</evidence>
<dbReference type="InterPro" id="IPR011059">
    <property type="entry name" value="Metal-dep_hydrolase_composite"/>
</dbReference>
<dbReference type="SUPFAM" id="SSF52440">
    <property type="entry name" value="PreATP-grasp domain"/>
    <property type="match status" value="2"/>
</dbReference>
<dbReference type="Gene3D" id="3.40.50.1380">
    <property type="entry name" value="Methylglyoxal synthase-like domain"/>
    <property type="match status" value="1"/>
</dbReference>
<dbReference type="Pfam" id="PF00117">
    <property type="entry name" value="GATase"/>
    <property type="match status" value="1"/>
</dbReference>
<dbReference type="Gene3D" id="3.40.50.20">
    <property type="match status" value="2"/>
</dbReference>
<evidence type="ECO:0000256" key="2">
    <source>
        <dbReference type="ARBA" id="ARBA00004496"/>
    </source>
</evidence>
<dbReference type="PRINTS" id="PR00098">
    <property type="entry name" value="CPSASE"/>
</dbReference>
<comment type="similarity">
    <text evidence="18">In the 3rd section; belongs to the metallo-dependent hydrolases superfamily. DHOase family. CAD subfamily.</text>
</comment>
<dbReference type="FunFam" id="3.40.50.20:FF:000011">
    <property type="entry name" value="CAD protein-like isoform X1"/>
    <property type="match status" value="1"/>
</dbReference>
<dbReference type="PROSITE" id="PS00866">
    <property type="entry name" value="CPSASE_1"/>
    <property type="match status" value="2"/>
</dbReference>
<evidence type="ECO:0000256" key="28">
    <source>
        <dbReference type="PROSITE-ProRule" id="PRU00409"/>
    </source>
</evidence>
<dbReference type="NCBIfam" id="NF002032">
    <property type="entry name" value="PRK00856.1"/>
    <property type="match status" value="1"/>
</dbReference>
<dbReference type="InterPro" id="IPR002082">
    <property type="entry name" value="Asp_carbamoyltransf"/>
</dbReference>
<evidence type="ECO:0000256" key="25">
    <source>
        <dbReference type="ARBA" id="ARBA00048859"/>
    </source>
</evidence>
<dbReference type="PRINTS" id="PR00101">
    <property type="entry name" value="ATCASE"/>
</dbReference>
<reference evidence="33" key="1">
    <citation type="journal article" date="2023" name="Science">
        <title>Genome structures resolve the early diversification of teleost fishes.</title>
        <authorList>
            <person name="Parey E."/>
            <person name="Louis A."/>
            <person name="Montfort J."/>
            <person name="Bouchez O."/>
            <person name="Roques C."/>
            <person name="Iampietro C."/>
            <person name="Lluch J."/>
            <person name="Castinel A."/>
            <person name="Donnadieu C."/>
            <person name="Desvignes T."/>
            <person name="Floi Bucao C."/>
            <person name="Jouanno E."/>
            <person name="Wen M."/>
            <person name="Mejri S."/>
            <person name="Dirks R."/>
            <person name="Jansen H."/>
            <person name="Henkel C."/>
            <person name="Chen W.J."/>
            <person name="Zahm M."/>
            <person name="Cabau C."/>
            <person name="Klopp C."/>
            <person name="Thompson A.W."/>
            <person name="Robinson-Rechavi M."/>
            <person name="Braasch I."/>
            <person name="Lecointre G."/>
            <person name="Bobe J."/>
            <person name="Postlethwait J.H."/>
            <person name="Berthelot C."/>
            <person name="Roest Crollius H."/>
            <person name="Guiguen Y."/>
        </authorList>
    </citation>
    <scope>NUCLEOTIDE SEQUENCE</scope>
    <source>
        <strain evidence="33">Concon-B</strain>
    </source>
</reference>
<comment type="pathway">
    <text evidence="4">Pyrimidine metabolism; UMP biosynthesis via de novo pathway; (S)-dihydroorotate from bicarbonate: step 2/3.</text>
</comment>
<dbReference type="InterPro" id="IPR016185">
    <property type="entry name" value="PreATP-grasp_dom_sf"/>
</dbReference>
<dbReference type="Pfam" id="PF02729">
    <property type="entry name" value="OTCace_N"/>
    <property type="match status" value="1"/>
</dbReference>
<dbReference type="GO" id="GO:0004087">
    <property type="term" value="F:carbamoyl-phosphate synthase (ammonia) activity"/>
    <property type="evidence" value="ECO:0007669"/>
    <property type="project" value="UniProtKB-EC"/>
</dbReference>
<keyword evidence="7" id="KW-0597">Phosphoprotein</keyword>
<dbReference type="InterPro" id="IPR058047">
    <property type="entry name" value="CPSase_preATP-grasp"/>
</dbReference>
<keyword evidence="12 28" id="KW-0547">Nucleotide-binding</keyword>
<comment type="subcellular location">
    <subcellularLocation>
        <location evidence="2">Cytoplasm</location>
    </subcellularLocation>
</comment>
<dbReference type="Pfam" id="PF02142">
    <property type="entry name" value="MGS"/>
    <property type="match status" value="1"/>
</dbReference>
<dbReference type="SUPFAM" id="SSF51556">
    <property type="entry name" value="Metallo-dependent hydrolases"/>
    <property type="match status" value="1"/>
</dbReference>
<dbReference type="GO" id="GO:0005524">
    <property type="term" value="F:ATP binding"/>
    <property type="evidence" value="ECO:0007669"/>
    <property type="project" value="UniProtKB-UniRule"/>
</dbReference>
<dbReference type="Gene3D" id="3.30.1490.20">
    <property type="entry name" value="ATP-grasp fold, A domain"/>
    <property type="match status" value="1"/>
</dbReference>
<keyword evidence="16" id="KW-0665">Pyrimidine biosynthesis</keyword>
<proteinExistence type="inferred from homology"/>
<dbReference type="Gene3D" id="3.30.470.20">
    <property type="entry name" value="ATP-grasp fold, B domain"/>
    <property type="match status" value="2"/>
</dbReference>
<evidence type="ECO:0000256" key="11">
    <source>
        <dbReference type="ARBA" id="ARBA00022737"/>
    </source>
</evidence>
<feature type="domain" description="MGS-like" evidence="32">
    <location>
        <begin position="1484"/>
        <end position="1639"/>
    </location>
</feature>
<evidence type="ECO:0000256" key="1">
    <source>
        <dbReference type="ARBA" id="ARBA00001947"/>
    </source>
</evidence>
<dbReference type="CDD" id="cd01423">
    <property type="entry name" value="MGS_CPS_I_III"/>
    <property type="match status" value="1"/>
</dbReference>
<dbReference type="CDD" id="cd01744">
    <property type="entry name" value="GATase1_CPSase"/>
    <property type="match status" value="1"/>
</dbReference>
<evidence type="ECO:0000256" key="7">
    <source>
        <dbReference type="ARBA" id="ARBA00022553"/>
    </source>
</evidence>
<evidence type="ECO:0000259" key="31">
    <source>
        <dbReference type="PROSITE" id="PS50975"/>
    </source>
</evidence>
<dbReference type="GO" id="GO:0006541">
    <property type="term" value="P:glutamine metabolic process"/>
    <property type="evidence" value="ECO:0007669"/>
    <property type="project" value="InterPro"/>
</dbReference>
<protein>
    <recommendedName>
        <fullName evidence="35">Dihydroorotase</fullName>
    </recommendedName>
</protein>
<keyword evidence="9" id="KW-0808">Transferase</keyword>
<evidence type="ECO:0000256" key="14">
    <source>
        <dbReference type="ARBA" id="ARBA00022833"/>
    </source>
</evidence>
<evidence type="ECO:0000256" key="22">
    <source>
        <dbReference type="ARBA" id="ARBA00047359"/>
    </source>
</evidence>
<dbReference type="FunFam" id="3.50.30.20:FF:000002">
    <property type="entry name" value="Carbamoyl-phosphate synthase 1, mitochondrial"/>
    <property type="match status" value="1"/>
</dbReference>
<keyword evidence="13" id="KW-0378">Hydrolase</keyword>
<evidence type="ECO:0000256" key="12">
    <source>
        <dbReference type="ARBA" id="ARBA00022741"/>
    </source>
</evidence>
<dbReference type="SUPFAM" id="SSF48108">
    <property type="entry name" value="Carbamoyl phosphate synthetase, large subunit connection domain"/>
    <property type="match status" value="1"/>
</dbReference>
<dbReference type="PRINTS" id="PR00100">
    <property type="entry name" value="AOTCASE"/>
</dbReference>
<keyword evidence="30" id="KW-0812">Transmembrane</keyword>
<sequence length="2373" mass="263019">MHNQLIQWFERLLLNLWFLKDFVDLIIAAAFYFFEAVIRLLVRAPRKDVEGEIVLVTGAAHGVGKRIAEEMGRLGATLVLWDVNWEALEKTARELRSTLDVRVYAYACDCSRRTEVYKAADLVKREVGDVSILVNNAGVVTGKYFFTEAPDNLVDRTLRVNVAAHFWLAKMTVEMASLVLEDGTTFKGRLFGAVASVSGEVVFQTGMVGYPEALTDPSYKSQILTLTYPLVGNYGIPKDEEGEFGLSKWFESSRIHAAALIVGEVSQNPSHWSSDMSLDQWLKDQGIPGLEGVDTRCLTKKIREKGTMLGKLVVDGTPAANIPFDNPDERNLVKEVSMKEPRVFNPNGTVRITAVDCGIKYNQIRCLCQRGARVTLVPWDHPLDSNDFDGLFISNGPGDPQFCRETIENLRRVVCVDNPKPVFGICLGHQLLSLVIGAKTYKMKYGNRGHNQPCIHKGTGRCFITSQNHGFAVDPLTLPDGWDVLFTNANDQSSEGIVHNTKPLFSVQFHPEHMAGPTDLVSLFHVFLDTVQDFKEGKGGKSVKERMTEQLTYPGAPKPDELIRPRKVLILGSGGLSIGQAGEFDYSGSQAIKALKEENVQTVLINPNIATVQTSKGLADKVYFLPLTPEYVTQVIKNERPDGVLLTFGGQTALNCGVELTKRGVLEKYKVRVLGTPVASIEMTEDRKIFVEKMEEINEHVAPSEAALSVEQAVAAAERLGYPVLVRSAFALGGLGSGFANGKEELITLVSQAFAHTSQVLVDKSLKGWKEIEYEVVRDAFDNCVTVCNMENIDPLGIHTGESIVVAPSQTLNDYEYNMLRSTAIKVIRHLGIVGECNIQYALNPESEQYYIIEVNARLSRSSALASKATGYPLAYVAAKLGLGIPLPVLKNSVTNSTTANFEPSLDYCVVKVPRWDLSKFLRVSTKIGSSMKSVGEVMAIGRSFEEAFQKALRMVDENCVGFDHTIKPVSDQELQTPTDKRIFVLASALRAGYSVDRLYELTKIDRWFLHKMKNIADHEALLESYGQQDAGAMPPEALRTAKQLGFSDKQIAQAVQSTELAVRKLRRDWKILPVVKQIDTVAAEWPAHTNYLYLTYNGTESDLAFGEPHVMVIGSGVYRIGSSVEFDWCAVGCIMELRKMGYKTIMVNYNPETVSTDYDMCDRLYFDEISFEVVMDIYELENPEGVILSMGGQLPNNIAMSLHRQQCRILGTSPEFIDSAENRFKFSRMLDTIGISQPLWKELADTESAKLFCDTVGYPCLVRPSYVLSGAAMNVAYSDSDLEMFLSSAVAVSKEHPVVISKFIQEAKEIDVDAIACDGEVIAMAISEHVENAGVHSGDATLVTPAQDINQKTMERIKVIVHAIGLELQVTGPFNLQLIAKDDQLKVIECNVRVSRSFPFVSKTLGVDLVAMATQVILGEEVEPIGVMRGMGIVGVKVPQFSFSRLAGADVVLGVEMTSTGEVACFGENRYEAYLKAMLSTGFKIPKKNILLSIGSYKNKLELLPTVQTLESLGYNLYASLGTADYYTEHGIKVMAVDWPFEEESDCPNKEKQRNIMDYLEENHFDMVINLSMRNSGGRRLSSFVTKGYRTRRMAIDYSVPLIIDIKCTKLFVEALRQIGHAPPVKTHVDCMTSQKIVRLPGLIDPPWRGGVTMVCAMPNTAPAITDPSSLAIAQKLAKAGCRCDYALYLGAASDNAAILPSIASSVAGLKMYLNDTYTTLKMDNITIWMEHFEKWPKHLPILAHAERQTVAAILMVAQLYQRPVHICHVAKKEEILIIRAAKQRGIQVTCEVAPHHLFLCDENVSTIGKGRARVCPMLGSREDMEALWENLDIIDCFATDHAPHAVEEKDSESPPPGYPGLETMLPLLLTAVSEGRLTVDDIIKRLYDNPRKIFSLPAQDDTFIEVDLEQEWTIPKHMQFTKSKWTPFEGMKVTGKVRRVVLRGEVAYIDGQVLVPPGFGEDVKTWPTSAPAPVPAPEPIKEPVETPERIRQTPGGEMLRARTSSPRRSTGDGRFMLPPRIHRASDPGLPPDLDTYSHPPPLARILSPQMGAAQSLSHLQTSPLLHPLVGQHVLSVRQFSKEQLSHLFNVAHNLRMMVQKERSLDILKGKVMASMFYEVSTRTSSSFAAAMQRLGGSVVHFCEATSSSQKGESVADSVQTMSGYADVLVLRHPLPGAVETASKHCRKPVINAGDGVGEHPTQALLDIFTIREELGTVNGMTITMVGDLKHGRTVHSLARLLTQYRISLRYVAPRNLHMPPEIIDFVASKGIKQEEFGSIEEALPETDVLYMTRIQKERFASEEEYNACFGQFILTPHIMTGAKRKMVVMHPLPRVNEISVEVDTDPRAAYFRQAENGMYIRMALLATVLGR</sequence>
<evidence type="ECO:0000256" key="10">
    <source>
        <dbReference type="ARBA" id="ARBA00022723"/>
    </source>
</evidence>
<dbReference type="SUPFAM" id="SSF53671">
    <property type="entry name" value="Aspartate/ornithine carbamoyltransferase"/>
    <property type="match status" value="1"/>
</dbReference>
<comment type="catalytic activity">
    <reaction evidence="25">
        <text>carbamoyl phosphate + L-aspartate = N-carbamoyl-L-aspartate + phosphate + H(+)</text>
        <dbReference type="Rhea" id="RHEA:20013"/>
        <dbReference type="ChEBI" id="CHEBI:15378"/>
        <dbReference type="ChEBI" id="CHEBI:29991"/>
        <dbReference type="ChEBI" id="CHEBI:32814"/>
        <dbReference type="ChEBI" id="CHEBI:43474"/>
        <dbReference type="ChEBI" id="CHEBI:58228"/>
        <dbReference type="EC" id="2.1.3.2"/>
    </reaction>
</comment>
<dbReference type="Gene3D" id="3.20.20.140">
    <property type="entry name" value="Metal-dependent hydrolases"/>
    <property type="match status" value="1"/>
</dbReference>
<comment type="pathway">
    <text evidence="3">Pyrimidine metabolism; UMP biosynthesis via de novo pathway; (S)-dihydroorotate from bicarbonate: step 1/3.</text>
</comment>
<feature type="region of interest" description="Disordered" evidence="29">
    <location>
        <begin position="1991"/>
        <end position="2020"/>
    </location>
</feature>
<dbReference type="FunFam" id="3.40.50.1380:FF:000005">
    <property type="entry name" value="CAD protein-like isoform X1"/>
    <property type="match status" value="1"/>
</dbReference>
<dbReference type="NCBIfam" id="TIGR00670">
    <property type="entry name" value="asp_carb_tr"/>
    <property type="match status" value="1"/>
</dbReference>
<dbReference type="EMBL" id="JAFJMO010000006">
    <property type="protein sequence ID" value="KAJ8275179.1"/>
    <property type="molecule type" value="Genomic_DNA"/>
</dbReference>
<evidence type="ECO:0000313" key="33">
    <source>
        <dbReference type="EMBL" id="KAJ8275179.1"/>
    </source>
</evidence>
<gene>
    <name evidence="33" type="ORF">COCON_G00098040</name>
</gene>
<dbReference type="InterPro" id="IPR006275">
    <property type="entry name" value="CPSase_lsu"/>
</dbReference>
<dbReference type="PANTHER" id="PTHR11405">
    <property type="entry name" value="CARBAMOYLTRANSFERASE FAMILY MEMBER"/>
    <property type="match status" value="1"/>
</dbReference>
<dbReference type="InterPro" id="IPR005480">
    <property type="entry name" value="CPSase_lsu_oligo"/>
</dbReference>
<accession>A0A9Q1HZS2</accession>
<evidence type="ECO:0000256" key="23">
    <source>
        <dbReference type="ARBA" id="ARBA00048492"/>
    </source>
</evidence>
<dbReference type="InterPro" id="IPR005479">
    <property type="entry name" value="CPAse_ATP-bd"/>
</dbReference>
<dbReference type="Gene3D" id="3.40.50.1370">
    <property type="entry name" value="Aspartate/ornithine carbamoyltransferase"/>
    <property type="match status" value="2"/>
</dbReference>
<dbReference type="PROSITE" id="PS00483">
    <property type="entry name" value="DIHYDROOROTASE_2"/>
    <property type="match status" value="1"/>
</dbReference>
<dbReference type="GO" id="GO:0016597">
    <property type="term" value="F:amino acid binding"/>
    <property type="evidence" value="ECO:0007669"/>
    <property type="project" value="InterPro"/>
</dbReference>
<evidence type="ECO:0000256" key="30">
    <source>
        <dbReference type="SAM" id="Phobius"/>
    </source>
</evidence>
<dbReference type="InterPro" id="IPR013815">
    <property type="entry name" value="ATP_grasp_subdomain_1"/>
</dbReference>
<dbReference type="InterPro" id="IPR017926">
    <property type="entry name" value="GATASE"/>
</dbReference>
<dbReference type="InterPro" id="IPR011761">
    <property type="entry name" value="ATP-grasp"/>
</dbReference>
<dbReference type="Pfam" id="PF02787">
    <property type="entry name" value="CPSase_L_D3"/>
    <property type="match status" value="1"/>
</dbReference>
<dbReference type="GO" id="GO:0006221">
    <property type="term" value="P:pyrimidine nucleotide biosynthetic process"/>
    <property type="evidence" value="ECO:0007669"/>
    <property type="project" value="UniProtKB-KW"/>
</dbReference>
<evidence type="ECO:0000256" key="8">
    <source>
        <dbReference type="ARBA" id="ARBA00022598"/>
    </source>
</evidence>
<evidence type="ECO:0000313" key="34">
    <source>
        <dbReference type="Proteomes" id="UP001152803"/>
    </source>
</evidence>
<evidence type="ECO:0008006" key="35">
    <source>
        <dbReference type="Google" id="ProtNLM"/>
    </source>
</evidence>
<evidence type="ECO:0000256" key="3">
    <source>
        <dbReference type="ARBA" id="ARBA00004812"/>
    </source>
</evidence>
<dbReference type="FunFam" id="3.20.20.140:FF:000036">
    <property type="entry name" value="Carbamoyl-phosphate synthase large chain"/>
    <property type="match status" value="1"/>
</dbReference>
<dbReference type="PANTHER" id="PTHR11405:SF5">
    <property type="entry name" value="CAD PROTEIN"/>
    <property type="match status" value="1"/>
</dbReference>
<dbReference type="SUPFAM" id="SSF51338">
    <property type="entry name" value="Composite domain of metallo-dependent hydrolases"/>
    <property type="match status" value="1"/>
</dbReference>
<dbReference type="Gene3D" id="3.40.50.880">
    <property type="match status" value="1"/>
</dbReference>
<evidence type="ECO:0000256" key="24">
    <source>
        <dbReference type="ARBA" id="ARBA00048816"/>
    </source>
</evidence>
<dbReference type="FunFam" id="1.10.1030.10:FF:000001">
    <property type="entry name" value="Carbamoyl-phosphate synthase large chain"/>
    <property type="match status" value="1"/>
</dbReference>
<dbReference type="SUPFAM" id="SSF52021">
    <property type="entry name" value="Carbamoyl phosphate synthetase, small subunit N-terminal domain"/>
    <property type="match status" value="1"/>
</dbReference>
<dbReference type="SUPFAM" id="SSF56059">
    <property type="entry name" value="Glutathione synthetase ATP-binding domain-like"/>
    <property type="match status" value="2"/>
</dbReference>
<dbReference type="SMART" id="SM01097">
    <property type="entry name" value="CPSase_sm_chain"/>
    <property type="match status" value="1"/>
</dbReference>
<dbReference type="Proteomes" id="UP001152803">
    <property type="component" value="Unassembled WGS sequence"/>
</dbReference>
<dbReference type="InterPro" id="IPR011607">
    <property type="entry name" value="MGS-like_dom"/>
</dbReference>
<dbReference type="InterPro" id="IPR006274">
    <property type="entry name" value="CarbamoylP_synth_ssu"/>
</dbReference>
<comment type="similarity">
    <text evidence="19">In the C-terminal section; belongs to the aspartate/ornithine carbamoyltransferase superfamily. ATCase family.</text>
</comment>
<keyword evidence="11" id="KW-0677">Repeat</keyword>
<dbReference type="InterPro" id="IPR029062">
    <property type="entry name" value="Class_I_gatase-like"/>
</dbReference>
<keyword evidence="8" id="KW-0436">Ligase</keyword>
<evidence type="ECO:0000256" key="15">
    <source>
        <dbReference type="ARBA" id="ARBA00022840"/>
    </source>
</evidence>
<dbReference type="InterPro" id="IPR006131">
    <property type="entry name" value="Asp_carbamoyltransf_Asp/Orn-bd"/>
</dbReference>
<evidence type="ECO:0000256" key="17">
    <source>
        <dbReference type="ARBA" id="ARBA00023268"/>
    </source>
</evidence>
<dbReference type="InterPro" id="IPR006130">
    <property type="entry name" value="Asp/Orn_carbamoylTrfase"/>
</dbReference>
<dbReference type="InterPro" id="IPR036914">
    <property type="entry name" value="MGS-like_dom_sf"/>
</dbReference>
<evidence type="ECO:0000256" key="4">
    <source>
        <dbReference type="ARBA" id="ARBA00004852"/>
    </source>
</evidence>
<dbReference type="PROSITE" id="PS51273">
    <property type="entry name" value="GATASE_TYPE_1"/>
    <property type="match status" value="1"/>
</dbReference>
<evidence type="ECO:0000259" key="32">
    <source>
        <dbReference type="PROSITE" id="PS51855"/>
    </source>
</evidence>
<evidence type="ECO:0000256" key="27">
    <source>
        <dbReference type="ARBA" id="ARBA00059164"/>
    </source>
</evidence>
<comment type="similarity">
    <text evidence="20">In the N-terminal section; belongs to the CarA family.</text>
</comment>
<dbReference type="InterPro" id="IPR036901">
    <property type="entry name" value="Asp/Orn_carbamoylTrfase_sf"/>
</dbReference>
<comment type="pathway">
    <text evidence="5">Pyrimidine metabolism; UMP biosynthesis via de novo pathway; (S)-dihydroorotate from bicarbonate: step 3/3.</text>
</comment>
<dbReference type="InterPro" id="IPR006132">
    <property type="entry name" value="Asp/Orn_carbamoyltranf_P-bd"/>
</dbReference>
<dbReference type="FunFam" id="3.40.50.1370:FF:000002">
    <property type="entry name" value="Aspartate carbamoyltransferase 2"/>
    <property type="match status" value="1"/>
</dbReference>
<dbReference type="Pfam" id="PF00185">
    <property type="entry name" value="OTCace"/>
    <property type="match status" value="1"/>
</dbReference>
<dbReference type="Pfam" id="PF02786">
    <property type="entry name" value="CPSase_L_D2"/>
    <property type="match status" value="2"/>
</dbReference>
<dbReference type="FunFam" id="3.30.470.20:FF:000004">
    <property type="entry name" value="Carbamoyl-phosphate synthase (glutamine-hydrolyzing)"/>
    <property type="match status" value="1"/>
</dbReference>
<dbReference type="GO" id="GO:0005951">
    <property type="term" value="C:carbamoyl-phosphate synthase complex"/>
    <property type="evidence" value="ECO:0007669"/>
    <property type="project" value="TreeGrafter"/>
</dbReference>
<dbReference type="Gene3D" id="1.10.1030.10">
    <property type="entry name" value="Carbamoyl-phosphate synthetase, large subunit oligomerisation domain"/>
    <property type="match status" value="1"/>
</dbReference>
<dbReference type="SMART" id="SM01096">
    <property type="entry name" value="CPSase_L_D3"/>
    <property type="match status" value="1"/>
</dbReference>
<evidence type="ECO:0000256" key="6">
    <source>
        <dbReference type="ARBA" id="ARBA00022490"/>
    </source>
</evidence>
<dbReference type="NCBIfam" id="NF003671">
    <property type="entry name" value="PRK05294.1"/>
    <property type="match status" value="1"/>
</dbReference>
<dbReference type="Gene3D" id="3.40.50.720">
    <property type="entry name" value="NAD(P)-binding Rossmann-like Domain"/>
    <property type="match status" value="1"/>
</dbReference>
<dbReference type="CDD" id="cd01316">
    <property type="entry name" value="CAD_DHOase"/>
    <property type="match status" value="1"/>
</dbReference>
<comment type="similarity">
    <text evidence="21">In the 2nd section; belongs to the CarB family.</text>
</comment>
<dbReference type="InterPro" id="IPR002474">
    <property type="entry name" value="CarbamoylP_synth_ssu_N"/>
</dbReference>
<dbReference type="GO" id="GO:0006207">
    <property type="term" value="P:'de novo' pyrimidine nucleobase biosynthetic process"/>
    <property type="evidence" value="ECO:0007669"/>
    <property type="project" value="InterPro"/>
</dbReference>
<dbReference type="FunFam" id="3.40.50.20:FF:000002">
    <property type="entry name" value="Carbamoyl-phosphate synthase large chain"/>
    <property type="match status" value="1"/>
</dbReference>
<keyword evidence="6" id="KW-0963">Cytoplasm</keyword>
<dbReference type="InterPro" id="IPR035686">
    <property type="entry name" value="CPSase_GATase1"/>
</dbReference>
<dbReference type="InterPro" id="IPR036897">
    <property type="entry name" value="CarbamoylP_synth_lsu_oligo_sf"/>
</dbReference>
<feature type="domain" description="ATP-grasp" evidence="31">
    <location>
        <begin position="1228"/>
        <end position="1419"/>
    </location>
</feature>
<comment type="catalytic activity">
    <reaction evidence="23">
        <text>(S)-dihydroorotate + H2O = N-carbamoyl-L-aspartate + H(+)</text>
        <dbReference type="Rhea" id="RHEA:24296"/>
        <dbReference type="ChEBI" id="CHEBI:15377"/>
        <dbReference type="ChEBI" id="CHEBI:15378"/>
        <dbReference type="ChEBI" id="CHEBI:30864"/>
        <dbReference type="ChEBI" id="CHEBI:32814"/>
        <dbReference type="EC" id="3.5.2.3"/>
    </reaction>
</comment>
<comment type="catalytic activity">
    <reaction evidence="22">
        <text>hydrogencarbonate + NH4(+) + 2 ATP = carbamoyl phosphate + 2 ADP + phosphate + 2 H(+)</text>
        <dbReference type="Rhea" id="RHEA:18029"/>
        <dbReference type="ChEBI" id="CHEBI:15378"/>
        <dbReference type="ChEBI" id="CHEBI:17544"/>
        <dbReference type="ChEBI" id="CHEBI:28938"/>
        <dbReference type="ChEBI" id="CHEBI:30616"/>
        <dbReference type="ChEBI" id="CHEBI:43474"/>
        <dbReference type="ChEBI" id="CHEBI:58228"/>
        <dbReference type="ChEBI" id="CHEBI:456216"/>
        <dbReference type="EC" id="6.3.4.16"/>
    </reaction>
</comment>
<dbReference type="SUPFAM" id="SSF52335">
    <property type="entry name" value="Methylglyoxal synthase-like"/>
    <property type="match status" value="1"/>
</dbReference>
<dbReference type="FunFam" id="3.40.50.880:FF:000006">
    <property type="entry name" value="Carbamoyl-phosphate synthase 1, mitochondrial"/>
    <property type="match status" value="1"/>
</dbReference>
<evidence type="ECO:0000256" key="29">
    <source>
        <dbReference type="SAM" id="MobiDB-lite"/>
    </source>
</evidence>
<dbReference type="InterPro" id="IPR036480">
    <property type="entry name" value="CarbP_synth_ssu_N_sf"/>
</dbReference>
<dbReference type="GO" id="GO:0006526">
    <property type="term" value="P:L-arginine biosynthetic process"/>
    <property type="evidence" value="ECO:0007669"/>
    <property type="project" value="TreeGrafter"/>
</dbReference>
<dbReference type="PROSITE" id="PS51855">
    <property type="entry name" value="MGS"/>
    <property type="match status" value="1"/>
</dbReference>
<comment type="catalytic activity">
    <reaction evidence="24">
        <text>hydrogencarbonate + L-glutamine + 2 ATP + H2O = carbamoyl phosphate + L-glutamate + 2 ADP + phosphate + 2 H(+)</text>
        <dbReference type="Rhea" id="RHEA:18633"/>
        <dbReference type="ChEBI" id="CHEBI:15377"/>
        <dbReference type="ChEBI" id="CHEBI:15378"/>
        <dbReference type="ChEBI" id="CHEBI:17544"/>
        <dbReference type="ChEBI" id="CHEBI:29985"/>
        <dbReference type="ChEBI" id="CHEBI:30616"/>
        <dbReference type="ChEBI" id="CHEBI:43474"/>
        <dbReference type="ChEBI" id="CHEBI:58228"/>
        <dbReference type="ChEBI" id="CHEBI:58359"/>
        <dbReference type="ChEBI" id="CHEBI:456216"/>
        <dbReference type="EC" id="6.3.5.5"/>
    </reaction>
</comment>
<evidence type="ECO:0000256" key="19">
    <source>
        <dbReference type="ARBA" id="ARBA00043979"/>
    </source>
</evidence>
<dbReference type="Gene3D" id="3.50.30.20">
    <property type="entry name" value="Carbamoyl-phosphate synthase small subunit, N-terminal domain"/>
    <property type="match status" value="1"/>
</dbReference>
<dbReference type="SUPFAM" id="SSF51735">
    <property type="entry name" value="NAD(P)-binding Rossmann-fold domains"/>
    <property type="match status" value="1"/>
</dbReference>
<dbReference type="Pfam" id="PF00106">
    <property type="entry name" value="adh_short"/>
    <property type="match status" value="1"/>
</dbReference>
<evidence type="ECO:0000256" key="18">
    <source>
        <dbReference type="ARBA" id="ARBA00043968"/>
    </source>
</evidence>
<comment type="caution">
    <text evidence="33">The sequence shown here is derived from an EMBL/GenBank/DDBJ whole genome shotgun (WGS) entry which is preliminary data.</text>
</comment>
<dbReference type="GO" id="GO:0004070">
    <property type="term" value="F:aspartate carbamoyltransferase activity"/>
    <property type="evidence" value="ECO:0007669"/>
    <property type="project" value="UniProtKB-EC"/>
</dbReference>
<keyword evidence="17" id="KW-0511">Multifunctional enzyme</keyword>
<dbReference type="FunFam" id="3.30.1490.20:FF:000001">
    <property type="entry name" value="Carbamoyl-phosphate synthase large chain"/>
    <property type="match status" value="1"/>
</dbReference>
<dbReference type="PROSITE" id="PS00867">
    <property type="entry name" value="CPSASE_2"/>
    <property type="match status" value="2"/>
</dbReference>
<dbReference type="GO" id="GO:0046872">
    <property type="term" value="F:metal ion binding"/>
    <property type="evidence" value="ECO:0007669"/>
    <property type="project" value="UniProtKB-KW"/>
</dbReference>
<dbReference type="Pfam" id="PF00988">
    <property type="entry name" value="CPSase_sm_chain"/>
    <property type="match status" value="1"/>
</dbReference>
<dbReference type="GO" id="GO:0004088">
    <property type="term" value="F:carbamoyl-phosphate synthase (glutamine-hydrolyzing) activity"/>
    <property type="evidence" value="ECO:0007669"/>
    <property type="project" value="UniProtKB-EC"/>
</dbReference>
<dbReference type="InterPro" id="IPR032466">
    <property type="entry name" value="Metal_Hydrolase"/>
</dbReference>
<dbReference type="FunFam" id="3.30.470.20:FF:000001">
    <property type="entry name" value="Carbamoyl-phosphate synthase large chain"/>
    <property type="match status" value="1"/>
</dbReference>
<evidence type="ECO:0000256" key="13">
    <source>
        <dbReference type="ARBA" id="ARBA00022801"/>
    </source>
</evidence>
<dbReference type="NCBIfam" id="NF009475">
    <property type="entry name" value="PRK12838.1"/>
    <property type="match status" value="1"/>
</dbReference>
<dbReference type="PRINTS" id="PR00099">
    <property type="entry name" value="CPSGATASE"/>
</dbReference>
<comment type="function">
    <text evidence="27">Multifunctional protein that encodes the first 3 enzymatic activities of the de novo pyrimidine pathway: carbamoylphosphate synthetase (CPSase; EC 6.3.5.5), aspartate transcarbamylase (ATCase; EC 2.1.3.2) and dihydroorotase (DHOase; EC 3.5.2.3). The CPSase-function is accomplished in 2 steps, by a glutamine-dependent amidotransferase activity (GATase) that binds and cleaves glutamine to produce ammonia, followed by an ammonium-dependent carbamoyl phosphate synthetase, which reacts with the ammonia, hydrogencarbonate and ATP to form carbamoyl phosphate. The endogenously produced carbamoyl phosphate is sequestered and channeled to the ATCase active site. ATCase then catalyzes the formation of carbamoyl-L-aspartate from L-aspartate and carbamoyl phosphate. In the last step, DHOase catalyzes the cyclization of carbamoyl aspartate to dihydroorotate.</text>
</comment>
<organism evidence="33 34">
    <name type="scientific">Conger conger</name>
    <name type="common">Conger eel</name>
    <name type="synonym">Muraena conger</name>
    <dbReference type="NCBI Taxonomy" id="82655"/>
    <lineage>
        <taxon>Eukaryota</taxon>
        <taxon>Metazoa</taxon>
        <taxon>Chordata</taxon>
        <taxon>Craniata</taxon>
        <taxon>Vertebrata</taxon>
        <taxon>Euteleostomi</taxon>
        <taxon>Actinopterygii</taxon>
        <taxon>Neopterygii</taxon>
        <taxon>Teleostei</taxon>
        <taxon>Anguilliformes</taxon>
        <taxon>Congridae</taxon>
        <taxon>Conger</taxon>
    </lineage>
</organism>
<dbReference type="OrthoDB" id="434at2759"/>
<evidence type="ECO:0000256" key="21">
    <source>
        <dbReference type="ARBA" id="ARBA00043998"/>
    </source>
</evidence>
<dbReference type="FunFam" id="3.40.50.1370:FF:000005">
    <property type="entry name" value="CAD protein-like isoform X1"/>
    <property type="match status" value="1"/>
</dbReference>